<dbReference type="KEGG" id="xya:ET471_07095"/>
<proteinExistence type="predicted"/>
<dbReference type="OrthoDB" id="3255669at2"/>
<organism evidence="1 2">
    <name type="scientific">Xylanimonas protaetiae</name>
    <dbReference type="NCBI Taxonomy" id="2509457"/>
    <lineage>
        <taxon>Bacteria</taxon>
        <taxon>Bacillati</taxon>
        <taxon>Actinomycetota</taxon>
        <taxon>Actinomycetes</taxon>
        <taxon>Micrococcales</taxon>
        <taxon>Promicromonosporaceae</taxon>
        <taxon>Xylanimonas</taxon>
    </lineage>
</organism>
<reference evidence="1 2" key="1">
    <citation type="submission" date="2019-01" db="EMBL/GenBank/DDBJ databases">
        <title>Genome sequencing of strain FW10M-9.</title>
        <authorList>
            <person name="Heo J."/>
            <person name="Kim S.-J."/>
            <person name="Kim J.-S."/>
            <person name="Hong S.-B."/>
            <person name="Kwon S.-W."/>
        </authorList>
    </citation>
    <scope>NUCLEOTIDE SEQUENCE [LARGE SCALE GENOMIC DNA]</scope>
    <source>
        <strain evidence="1 2">FW10M-9</strain>
    </source>
</reference>
<keyword evidence="2" id="KW-1185">Reference proteome</keyword>
<dbReference type="RefSeq" id="WP_129187238.1">
    <property type="nucleotide sequence ID" value="NZ_CP035493.1"/>
</dbReference>
<protein>
    <submittedName>
        <fullName evidence="1">SRPBCC family protein</fullName>
    </submittedName>
</protein>
<dbReference type="EMBL" id="CP035493">
    <property type="protein sequence ID" value="QAY69833.1"/>
    <property type="molecule type" value="Genomic_DNA"/>
</dbReference>
<name>A0A4P6F515_9MICO</name>
<dbReference type="AlphaFoldDB" id="A0A4P6F515"/>
<sequence length="215" mass="23601">MARTSQTCPVRRSVRALVVAGVVVGAALLTRRMTQTWGTLAGEADTALPGDDLLPDARVVATRGIGVDAPPRDVWPWLVQLGYCRGGFYSYDALERMIGLDIHSADTVEDRWQDLAVGDPVLLADGVVLQVADLEQDRHLVLRGSDELPGAGAAPYDFTWSFVLRRVGTGTRLLVRERYVPHGPGSRALVEAVQPVSFLMTQRMLRGVRDRAERR</sequence>
<evidence type="ECO:0000313" key="2">
    <source>
        <dbReference type="Proteomes" id="UP000292118"/>
    </source>
</evidence>
<accession>A0A4P6F515</accession>
<dbReference type="SUPFAM" id="SSF55961">
    <property type="entry name" value="Bet v1-like"/>
    <property type="match status" value="1"/>
</dbReference>
<evidence type="ECO:0000313" key="1">
    <source>
        <dbReference type="EMBL" id="QAY69833.1"/>
    </source>
</evidence>
<dbReference type="Proteomes" id="UP000292118">
    <property type="component" value="Chromosome"/>
</dbReference>
<gene>
    <name evidence="1" type="ORF">ET471_07095</name>
</gene>